<evidence type="ECO:0000313" key="15">
    <source>
        <dbReference type="EMBL" id="ORY84332.1"/>
    </source>
</evidence>
<feature type="domain" description="Replication protein A OB" evidence="14">
    <location>
        <begin position="293"/>
        <end position="389"/>
    </location>
</feature>
<dbReference type="GO" id="GO:0006310">
    <property type="term" value="P:DNA recombination"/>
    <property type="evidence" value="ECO:0007669"/>
    <property type="project" value="InterPro"/>
</dbReference>
<dbReference type="RefSeq" id="XP_040726350.1">
    <property type="nucleotide sequence ID" value="XM_040870445.1"/>
</dbReference>
<keyword evidence="7 9" id="KW-0238">DNA-binding</keyword>
<evidence type="ECO:0000256" key="5">
    <source>
        <dbReference type="ARBA" id="ARBA00022771"/>
    </source>
</evidence>
<comment type="subunit">
    <text evidence="9">Component of the heterotrimeric canonical replication protein A complex (RPA).</text>
</comment>
<dbReference type="FunFam" id="2.40.50.140:FF:000041">
    <property type="entry name" value="Replication protein A subunit"/>
    <property type="match status" value="1"/>
</dbReference>
<dbReference type="CDD" id="cd04476">
    <property type="entry name" value="RPA1_DBD_C"/>
    <property type="match status" value="1"/>
</dbReference>
<feature type="domain" description="OB" evidence="11">
    <location>
        <begin position="185"/>
        <end position="265"/>
    </location>
</feature>
<evidence type="ECO:0000256" key="1">
    <source>
        <dbReference type="ARBA" id="ARBA00004123"/>
    </source>
</evidence>
<dbReference type="Proteomes" id="UP000193685">
    <property type="component" value="Unassembled WGS sequence"/>
</dbReference>
<dbReference type="AlphaFoldDB" id="A0A1Y2FK30"/>
<evidence type="ECO:0000313" key="16">
    <source>
        <dbReference type="Proteomes" id="UP000193685"/>
    </source>
</evidence>
<comment type="function">
    <text evidence="9">As part of the replication protein A (RPA/RP-A), a single-stranded DNA-binding heterotrimeric complex, may play an essential role in DNA replication, recombination and repair. Binds and stabilizes single-stranded DNA intermediates, preventing complementary DNA reannealing and recruiting different proteins involved in DNA metabolism.</text>
</comment>
<comment type="caution">
    <text evidence="15">The sequence shown here is derived from an EMBL/GenBank/DDBJ whole genome shotgun (WGS) entry which is preliminary data.</text>
</comment>
<dbReference type="GO" id="GO:0005662">
    <property type="term" value="C:DNA replication factor A complex"/>
    <property type="evidence" value="ECO:0007669"/>
    <property type="project" value="UniProtKB-ARBA"/>
</dbReference>
<dbReference type="InterPro" id="IPR047192">
    <property type="entry name" value="Euk_RPA1_DBD_C"/>
</dbReference>
<dbReference type="GO" id="GO:0003697">
    <property type="term" value="F:single-stranded DNA binding"/>
    <property type="evidence" value="ECO:0007669"/>
    <property type="project" value="UniProtKB-ARBA"/>
</dbReference>
<dbReference type="FunFam" id="2.40.50.140:FF:000090">
    <property type="entry name" value="Replication protein A subunit"/>
    <property type="match status" value="1"/>
</dbReference>
<dbReference type="InterPro" id="IPR013955">
    <property type="entry name" value="Rep_factor-A_C"/>
</dbReference>
<dbReference type="STRING" id="56484.A0A1Y2FK30"/>
<evidence type="ECO:0000256" key="2">
    <source>
        <dbReference type="ARBA" id="ARBA00005690"/>
    </source>
</evidence>
<dbReference type="InterPro" id="IPR004365">
    <property type="entry name" value="NA-bd_OB_tRNA"/>
</dbReference>
<dbReference type="Gene3D" id="2.40.50.140">
    <property type="entry name" value="Nucleic acid-binding proteins"/>
    <property type="match status" value="4"/>
</dbReference>
<accession>A0A1Y2FK30</accession>
<evidence type="ECO:0000259" key="14">
    <source>
        <dbReference type="Pfam" id="PF16900"/>
    </source>
</evidence>
<name>A0A1Y2FK30_PROLT</name>
<dbReference type="FunFam" id="2.40.50.140:FF:000064">
    <property type="entry name" value="Replication protein A subunit"/>
    <property type="match status" value="1"/>
</dbReference>
<evidence type="ECO:0000256" key="3">
    <source>
        <dbReference type="ARBA" id="ARBA00022705"/>
    </source>
</evidence>
<evidence type="ECO:0000256" key="4">
    <source>
        <dbReference type="ARBA" id="ARBA00022723"/>
    </source>
</evidence>
<dbReference type="InterPro" id="IPR007199">
    <property type="entry name" value="Rep_factor-A_N"/>
</dbReference>
<dbReference type="GO" id="GO:0006281">
    <property type="term" value="P:DNA repair"/>
    <property type="evidence" value="ECO:0007669"/>
    <property type="project" value="InterPro"/>
</dbReference>
<evidence type="ECO:0000256" key="6">
    <source>
        <dbReference type="ARBA" id="ARBA00022833"/>
    </source>
</evidence>
<dbReference type="PANTHER" id="PTHR47165">
    <property type="entry name" value="OS03G0429900 PROTEIN"/>
    <property type="match status" value="1"/>
</dbReference>
<dbReference type="CDD" id="cd04475">
    <property type="entry name" value="RPA1_DBD_B"/>
    <property type="match status" value="1"/>
</dbReference>
<sequence length="608" mass="67168">MAAQLKPGSLDNADSSEPQQPHVLQVLQVKQLANTANAIERYKLIVSDSTKLVQCMLATQLNVLVSDTGLARGKFINLKAWTCNKMGTSGKRVMVCIECDVLPDAPVDKIGQPVPVHIEEPSAAAPIPAKAEPGVSSTTNFYGNKETPVPTKPAQQQQQQMKPSGSQSNVAIYPIEALSPYQNKWTIKARVVAKSEIKHWHNPKGEGKLFSCTFLDESGEIRATGFNDAVDKYYEYLVEGHVYTVTKCRVSIAKKQFSNVNNEYELTFERDTEIESCPDAADVPQVKFSFLPLAKLDSIDKDGMIDCIGVVKDIGDVSEITSKMTHKPYSKRDLVLVDESGYEVKLTIWGKLATEFKANPESILAVKGVKVSDFGGRTLSTVHSSTMLHDPEIPEAFSLRGWYDQQGKQQVNFSTHASAASMGAGNGRVDKRYTIEQAERQNMGMNETVPDYYELKGTIIYIKTDNISYPACASEACNKKVVEDNEGGWRCEKCDKNFPEPQHRYMLTLNVQDHTGQQWLSGFDNVGQLILGCSAGELQALKNVGGNDAAFKDRVQEAHGSSWIFKLKAKQDSYNGQVKVRTQILQASPLDYGKECKLLEEQIAAFGV</sequence>
<comment type="subcellular location">
    <subcellularLocation>
        <location evidence="1 9">Nucleus</location>
    </subcellularLocation>
</comment>
<dbReference type="Pfam" id="PF01336">
    <property type="entry name" value="tRNA_anti-codon"/>
    <property type="match status" value="1"/>
</dbReference>
<dbReference type="EMBL" id="MCFI01000006">
    <property type="protein sequence ID" value="ORY84332.1"/>
    <property type="molecule type" value="Genomic_DNA"/>
</dbReference>
<feature type="domain" description="Replication factor A C-terminal" evidence="13">
    <location>
        <begin position="452"/>
        <end position="599"/>
    </location>
</feature>
<keyword evidence="4 9" id="KW-0479">Metal-binding</keyword>
<dbReference type="GO" id="GO:0000781">
    <property type="term" value="C:chromosome, telomeric region"/>
    <property type="evidence" value="ECO:0007669"/>
    <property type="project" value="UniProtKB-ARBA"/>
</dbReference>
<gene>
    <name evidence="15" type="ORF">BCR37DRAFT_386511</name>
</gene>
<dbReference type="PANTHER" id="PTHR47165:SF4">
    <property type="entry name" value="OS03G0429900 PROTEIN"/>
    <property type="match status" value="1"/>
</dbReference>
<keyword evidence="8 9" id="KW-0539">Nucleus</keyword>
<evidence type="ECO:0000259" key="12">
    <source>
        <dbReference type="Pfam" id="PF04057"/>
    </source>
</evidence>
<dbReference type="GO" id="GO:0006260">
    <property type="term" value="P:DNA replication"/>
    <property type="evidence" value="ECO:0007669"/>
    <property type="project" value="UniProtKB-KW"/>
</dbReference>
<dbReference type="GO" id="GO:0007004">
    <property type="term" value="P:telomere maintenance via telomerase"/>
    <property type="evidence" value="ECO:0007669"/>
    <property type="project" value="UniProtKB-ARBA"/>
</dbReference>
<organism evidence="15 16">
    <name type="scientific">Protomyces lactucae-debilis</name>
    <dbReference type="NCBI Taxonomy" id="2754530"/>
    <lineage>
        <taxon>Eukaryota</taxon>
        <taxon>Fungi</taxon>
        <taxon>Dikarya</taxon>
        <taxon>Ascomycota</taxon>
        <taxon>Taphrinomycotina</taxon>
        <taxon>Taphrinomycetes</taxon>
        <taxon>Taphrinales</taxon>
        <taxon>Protomycetaceae</taxon>
        <taxon>Protomyces</taxon>
    </lineage>
</organism>
<evidence type="ECO:0000256" key="9">
    <source>
        <dbReference type="RuleBase" id="RU364130"/>
    </source>
</evidence>
<dbReference type="OMA" id="DQCDAFY"/>
<feature type="domain" description="Replication factor-A protein 1 N-terminal" evidence="12">
    <location>
        <begin position="16"/>
        <end position="102"/>
    </location>
</feature>
<evidence type="ECO:0000259" key="11">
    <source>
        <dbReference type="Pfam" id="PF01336"/>
    </source>
</evidence>
<dbReference type="Pfam" id="PF04057">
    <property type="entry name" value="Rep-A_N"/>
    <property type="match status" value="1"/>
</dbReference>
<dbReference type="OrthoDB" id="1751331at2759"/>
<dbReference type="Pfam" id="PF08646">
    <property type="entry name" value="Rep_fac-A_C"/>
    <property type="match status" value="1"/>
</dbReference>
<dbReference type="InterPro" id="IPR012340">
    <property type="entry name" value="NA-bd_OB-fold"/>
</dbReference>
<proteinExistence type="inferred from homology"/>
<keyword evidence="16" id="KW-1185">Reference proteome</keyword>
<feature type="compositionally biased region" description="Low complexity" evidence="10">
    <location>
        <begin position="122"/>
        <end position="133"/>
    </location>
</feature>
<comment type="similarity">
    <text evidence="2 9">Belongs to the replication factor A protein 1 family.</text>
</comment>
<keyword evidence="5 9" id="KW-0863">Zinc-finger</keyword>
<dbReference type="NCBIfam" id="TIGR00617">
    <property type="entry name" value="rpa1"/>
    <property type="match status" value="1"/>
</dbReference>
<evidence type="ECO:0000259" key="13">
    <source>
        <dbReference type="Pfam" id="PF08646"/>
    </source>
</evidence>
<dbReference type="CDD" id="cd04474">
    <property type="entry name" value="RPA1_DBD_A"/>
    <property type="match status" value="1"/>
</dbReference>
<evidence type="ECO:0000256" key="8">
    <source>
        <dbReference type="ARBA" id="ARBA00023242"/>
    </source>
</evidence>
<dbReference type="GeneID" id="63787044"/>
<keyword evidence="3 9" id="KW-0235">DNA replication</keyword>
<protein>
    <recommendedName>
        <fullName evidence="9">Replication protein A subunit</fullName>
    </recommendedName>
</protein>
<dbReference type="GO" id="GO:0008270">
    <property type="term" value="F:zinc ion binding"/>
    <property type="evidence" value="ECO:0007669"/>
    <property type="project" value="UniProtKB-KW"/>
</dbReference>
<evidence type="ECO:0000256" key="7">
    <source>
        <dbReference type="ARBA" id="ARBA00023125"/>
    </source>
</evidence>
<feature type="region of interest" description="Disordered" evidence="10">
    <location>
        <begin position="122"/>
        <end position="165"/>
    </location>
</feature>
<evidence type="ECO:0000256" key="10">
    <source>
        <dbReference type="SAM" id="MobiDB-lite"/>
    </source>
</evidence>
<keyword evidence="6 9" id="KW-0862">Zinc</keyword>
<dbReference type="SUPFAM" id="SSF50249">
    <property type="entry name" value="Nucleic acid-binding proteins"/>
    <property type="match status" value="4"/>
</dbReference>
<reference evidence="15 16" key="1">
    <citation type="submission" date="2016-07" db="EMBL/GenBank/DDBJ databases">
        <title>Pervasive Adenine N6-methylation of Active Genes in Fungi.</title>
        <authorList>
            <consortium name="DOE Joint Genome Institute"/>
            <person name="Mondo S.J."/>
            <person name="Dannebaum R.O."/>
            <person name="Kuo R.C."/>
            <person name="Labutti K."/>
            <person name="Haridas S."/>
            <person name="Kuo A."/>
            <person name="Salamov A."/>
            <person name="Ahrendt S.R."/>
            <person name="Lipzen A."/>
            <person name="Sullivan W."/>
            <person name="Andreopoulos W.B."/>
            <person name="Clum A."/>
            <person name="Lindquist E."/>
            <person name="Daum C."/>
            <person name="Ramamoorthy G.K."/>
            <person name="Gryganskyi A."/>
            <person name="Culley D."/>
            <person name="Magnuson J.K."/>
            <person name="James T.Y."/>
            <person name="O'Malley M.A."/>
            <person name="Stajich J.E."/>
            <person name="Spatafora J.W."/>
            <person name="Visel A."/>
            <person name="Grigoriev I.V."/>
        </authorList>
    </citation>
    <scope>NUCLEOTIDE SEQUENCE [LARGE SCALE GENOMIC DNA]</scope>
    <source>
        <strain evidence="15 16">12-1054</strain>
    </source>
</reference>
<dbReference type="InterPro" id="IPR004591">
    <property type="entry name" value="Rfa1"/>
</dbReference>
<dbReference type="InterPro" id="IPR031657">
    <property type="entry name" value="REPA_OB_2"/>
</dbReference>
<dbReference type="Pfam" id="PF16900">
    <property type="entry name" value="REPA_OB_2"/>
    <property type="match status" value="1"/>
</dbReference>